<dbReference type="InterPro" id="IPR036724">
    <property type="entry name" value="Cobalamin-bd_sf"/>
</dbReference>
<dbReference type="CDD" id="cd02065">
    <property type="entry name" value="B12-binding_like"/>
    <property type="match status" value="1"/>
</dbReference>
<dbReference type="InterPro" id="IPR036594">
    <property type="entry name" value="Meth_synthase_dom"/>
</dbReference>
<protein>
    <recommendedName>
        <fullName evidence="1">B12-binding domain-containing protein</fullName>
    </recommendedName>
</protein>
<proteinExistence type="predicted"/>
<evidence type="ECO:0000259" key="1">
    <source>
        <dbReference type="PROSITE" id="PS51332"/>
    </source>
</evidence>
<reference evidence="2 3" key="1">
    <citation type="submission" date="2023-01" db="EMBL/GenBank/DDBJ databases">
        <title>Complete genome sequence of Roseicyclus marinus strain Dej080120_10.</title>
        <authorList>
            <person name="Ueki S."/>
            <person name="Maruyama F."/>
        </authorList>
    </citation>
    <scope>NUCLEOTIDE SEQUENCE [LARGE SCALE GENOMIC DNA]</scope>
    <source>
        <strain evidence="2 3">Dej080120_10</strain>
    </source>
</reference>
<dbReference type="SUPFAM" id="SSF52242">
    <property type="entry name" value="Cobalamin (vitamin B12)-binding domain"/>
    <property type="match status" value="1"/>
</dbReference>
<dbReference type="AlphaFoldDB" id="A0AA48H8E3"/>
<dbReference type="EMBL" id="AP027266">
    <property type="protein sequence ID" value="BDW86675.1"/>
    <property type="molecule type" value="Genomic_DNA"/>
</dbReference>
<dbReference type="Pfam" id="PF02310">
    <property type="entry name" value="B12-binding"/>
    <property type="match status" value="1"/>
</dbReference>
<dbReference type="Gene3D" id="3.40.50.280">
    <property type="entry name" value="Cobalamin-binding domain"/>
    <property type="match status" value="1"/>
</dbReference>
<dbReference type="GO" id="GO:0046872">
    <property type="term" value="F:metal ion binding"/>
    <property type="evidence" value="ECO:0007669"/>
    <property type="project" value="InterPro"/>
</dbReference>
<dbReference type="PROSITE" id="PS51332">
    <property type="entry name" value="B12_BINDING"/>
    <property type="match status" value="1"/>
</dbReference>
<evidence type="ECO:0000313" key="2">
    <source>
        <dbReference type="EMBL" id="BDW86675.1"/>
    </source>
</evidence>
<dbReference type="InterPro" id="IPR003759">
    <property type="entry name" value="Cbl-bd_cap"/>
</dbReference>
<evidence type="ECO:0000313" key="3">
    <source>
        <dbReference type="Proteomes" id="UP001337723"/>
    </source>
</evidence>
<sequence>MTTDHTDVAEGQGGCSHRTADLNDLATRAVARLCAERMAAVADPVLVPAQEVLGDPCAAAMAFALCDEDDLAASVLVDELLEAGLSVEDLCLDHLAPAARRLGDLWDRNRLPFTDVALATARIQTLLRRLPMGRATPACTHAKGAVFAAVPGEQHTLGVMMAADLFRRNGWDVGLLVGLTHDELIDRIARDDRPVIGLSCSGTHSYAALRRLVGALAAMRPDAHLLLSGQVALDQAKVADLPAQVAVVADLSAAEAEMKRIGALLSAPRARHGQRRSGSAA</sequence>
<name>A0AA48H8E3_9RHOB</name>
<gene>
    <name evidence="2" type="primary">ppaA_1</name>
    <name evidence="2" type="ORF">MACH21_28520</name>
</gene>
<organism evidence="2 3">
    <name type="scientific">Roseicyclus marinus</name>
    <dbReference type="NCBI Taxonomy" id="2161673"/>
    <lineage>
        <taxon>Bacteria</taxon>
        <taxon>Pseudomonadati</taxon>
        <taxon>Pseudomonadota</taxon>
        <taxon>Alphaproteobacteria</taxon>
        <taxon>Rhodobacterales</taxon>
        <taxon>Roseobacteraceae</taxon>
        <taxon>Roseicyclus</taxon>
    </lineage>
</organism>
<dbReference type="InterPro" id="IPR006158">
    <property type="entry name" value="Cobalamin-bd"/>
</dbReference>
<dbReference type="KEGG" id="rmai:MACH21_28520"/>
<dbReference type="Pfam" id="PF02607">
    <property type="entry name" value="B12-binding_2"/>
    <property type="match status" value="1"/>
</dbReference>
<dbReference type="RefSeq" id="WP_338272673.1">
    <property type="nucleotide sequence ID" value="NZ_AP027266.1"/>
</dbReference>
<feature type="domain" description="B12-binding" evidence="1">
    <location>
        <begin position="142"/>
        <end position="272"/>
    </location>
</feature>
<keyword evidence="3" id="KW-1185">Reference proteome</keyword>
<dbReference type="GO" id="GO:0031419">
    <property type="term" value="F:cobalamin binding"/>
    <property type="evidence" value="ECO:0007669"/>
    <property type="project" value="InterPro"/>
</dbReference>
<accession>A0AA48H8E3</accession>
<dbReference type="Proteomes" id="UP001337723">
    <property type="component" value="Chromosome"/>
</dbReference>
<dbReference type="Gene3D" id="1.10.1240.10">
    <property type="entry name" value="Methionine synthase domain"/>
    <property type="match status" value="1"/>
</dbReference>